<protein>
    <submittedName>
        <fullName evidence="3">Acyl-CoA thioesterase</fullName>
    </submittedName>
</protein>
<evidence type="ECO:0000256" key="1">
    <source>
        <dbReference type="ARBA" id="ARBA00005953"/>
    </source>
</evidence>
<name>A0A969PN14_9BACI</name>
<dbReference type="PANTHER" id="PTHR31793:SF27">
    <property type="entry name" value="NOVEL THIOESTERASE SUPERFAMILY DOMAIN AND SAPOSIN A-TYPE DOMAIN CONTAINING PROTEIN (0610012H03RIK)"/>
    <property type="match status" value="1"/>
</dbReference>
<dbReference type="InterPro" id="IPR006684">
    <property type="entry name" value="YbgC/YbaW"/>
</dbReference>
<dbReference type="GO" id="GO:0047617">
    <property type="term" value="F:fatty acyl-CoA hydrolase activity"/>
    <property type="evidence" value="ECO:0007669"/>
    <property type="project" value="TreeGrafter"/>
</dbReference>
<keyword evidence="4" id="KW-1185">Reference proteome</keyword>
<comment type="similarity">
    <text evidence="1">Belongs to the 4-hydroxybenzoyl-CoA thioesterase family.</text>
</comment>
<accession>A0A969PN14</accession>
<dbReference type="CDD" id="cd00586">
    <property type="entry name" value="4HBT"/>
    <property type="match status" value="1"/>
</dbReference>
<proteinExistence type="inferred from homology"/>
<dbReference type="AlphaFoldDB" id="A0A969PN14"/>
<sequence length="141" mass="15934">MINQTDISVRYAETDQMGVVYHANYLVWCEVGRTALMADLGIPYHDMEAEGILAPVISIEAAYKSPARFGDKVTVHTQVAAYNGLRVTYNYNITAGDKLCMTGTSEHVLVDAERFRPRSMKKKYPVWHEVYEKAAQSFSHL</sequence>
<dbReference type="EMBL" id="JAATHJ010000007">
    <property type="protein sequence ID" value="NJP37220.1"/>
    <property type="molecule type" value="Genomic_DNA"/>
</dbReference>
<dbReference type="Gene3D" id="3.10.129.10">
    <property type="entry name" value="Hotdog Thioesterase"/>
    <property type="match status" value="1"/>
</dbReference>
<dbReference type="InterPro" id="IPR050563">
    <property type="entry name" value="4-hydroxybenzoyl-CoA_TE"/>
</dbReference>
<evidence type="ECO:0000313" key="3">
    <source>
        <dbReference type="EMBL" id="NJP37220.1"/>
    </source>
</evidence>
<reference evidence="3 4" key="1">
    <citation type="submission" date="2020-03" db="EMBL/GenBank/DDBJ databases">
        <title>Assessment of the enzymatic potential of alkaline-tolerant lipase obtained from Bacillus luteus H11 (technogenic soil) for the bioremediation of saline soils contaminated with petroleum substances.</title>
        <authorList>
            <person name="Kalwasinska A."/>
        </authorList>
    </citation>
    <scope>NUCLEOTIDE SEQUENCE [LARGE SCALE GENOMIC DNA]</scope>
    <source>
        <strain evidence="3 4">H11</strain>
    </source>
</reference>
<dbReference type="PIRSF" id="PIRSF003230">
    <property type="entry name" value="YbgC"/>
    <property type="match status" value="1"/>
</dbReference>
<dbReference type="Pfam" id="PF13279">
    <property type="entry name" value="4HBT_2"/>
    <property type="match status" value="1"/>
</dbReference>
<dbReference type="InterPro" id="IPR029069">
    <property type="entry name" value="HotDog_dom_sf"/>
</dbReference>
<keyword evidence="2" id="KW-0378">Hydrolase</keyword>
<dbReference type="Proteomes" id="UP000752012">
    <property type="component" value="Unassembled WGS sequence"/>
</dbReference>
<dbReference type="SUPFAM" id="SSF54637">
    <property type="entry name" value="Thioesterase/thiol ester dehydrase-isomerase"/>
    <property type="match status" value="1"/>
</dbReference>
<dbReference type="NCBIfam" id="TIGR00051">
    <property type="entry name" value="YbgC/FadM family acyl-CoA thioesterase"/>
    <property type="match status" value="1"/>
</dbReference>
<organism evidence="3 4">
    <name type="scientific">Alkalicoccus luteus</name>
    <dbReference type="NCBI Taxonomy" id="1237094"/>
    <lineage>
        <taxon>Bacteria</taxon>
        <taxon>Bacillati</taxon>
        <taxon>Bacillota</taxon>
        <taxon>Bacilli</taxon>
        <taxon>Bacillales</taxon>
        <taxon>Bacillaceae</taxon>
        <taxon>Alkalicoccus</taxon>
    </lineage>
</organism>
<comment type="caution">
    <text evidence="3">The sequence shown here is derived from an EMBL/GenBank/DDBJ whole genome shotgun (WGS) entry which is preliminary data.</text>
</comment>
<evidence type="ECO:0000313" key="4">
    <source>
        <dbReference type="Proteomes" id="UP000752012"/>
    </source>
</evidence>
<dbReference type="RefSeq" id="WP_168005616.1">
    <property type="nucleotide sequence ID" value="NZ_JAATHJ010000007.1"/>
</dbReference>
<evidence type="ECO:0000256" key="2">
    <source>
        <dbReference type="ARBA" id="ARBA00022801"/>
    </source>
</evidence>
<gene>
    <name evidence="3" type="ORF">HCN83_06420</name>
</gene>
<dbReference type="PANTHER" id="PTHR31793">
    <property type="entry name" value="4-HYDROXYBENZOYL-COA THIOESTERASE FAMILY MEMBER"/>
    <property type="match status" value="1"/>
</dbReference>